<protein>
    <submittedName>
        <fullName evidence="2">Flagellar hook-associated protein FlgL</fullName>
    </submittedName>
</protein>
<keyword evidence="2" id="KW-0969">Cilium</keyword>
<dbReference type="STRING" id="282197.SAMN04488517_102467"/>
<proteinExistence type="predicted"/>
<keyword evidence="2" id="KW-0966">Cell projection</keyword>
<sequence>MLTKPPLLPMITPRDHSAETRARLDVLTEELSSGRVADAGRAVGSEFSTVSRVSHLLRTHDARAAALGQASTWLEVAQSALAVVSEAGDRVSSELVSALTPGSRAQIDGIARTALGALSDIASTLGQTMNGRAVFGNGDPSGEPLIDVDRMIAETSALAATATDVASLTQAFDAYFASGGGIDAGVLRSYPADPVRFPLGDGTAVEVPVSVGDASIRHALRQAALVAALPDVGFPIDADVRGRLTSDLVGRAGTAAAGLVATRADLGSTEERVSALSDQLADERMRLEARRSDALAADPFETATRLKDEMSRLETIYTVTARRSRLRLTDFLR</sequence>
<keyword evidence="3" id="KW-1185">Reference proteome</keyword>
<dbReference type="Pfam" id="PF00700">
    <property type="entry name" value="Flagellin_C"/>
    <property type="match status" value="1"/>
</dbReference>
<accession>A0A0M6XST4</accession>
<reference evidence="2 3" key="1">
    <citation type="submission" date="2015-07" db="EMBL/GenBank/DDBJ databases">
        <authorList>
            <person name="Noorani M."/>
        </authorList>
    </citation>
    <scope>NUCLEOTIDE SEQUENCE [LARGE SCALE GENOMIC DNA]</scope>
    <source>
        <strain evidence="2 3">CECT 5088</strain>
    </source>
</reference>
<dbReference type="EMBL" id="CXPG01000020">
    <property type="protein sequence ID" value="CTQ33637.1"/>
    <property type="molecule type" value="Genomic_DNA"/>
</dbReference>
<organism evidence="2 3">
    <name type="scientific">Jannaschia rubra</name>
    <dbReference type="NCBI Taxonomy" id="282197"/>
    <lineage>
        <taxon>Bacteria</taxon>
        <taxon>Pseudomonadati</taxon>
        <taxon>Pseudomonadota</taxon>
        <taxon>Alphaproteobacteria</taxon>
        <taxon>Rhodobacterales</taxon>
        <taxon>Roseobacteraceae</taxon>
        <taxon>Jannaschia</taxon>
    </lineage>
</organism>
<dbReference type="OrthoDB" id="7312911at2"/>
<evidence type="ECO:0000313" key="3">
    <source>
        <dbReference type="Proteomes" id="UP000048908"/>
    </source>
</evidence>
<dbReference type="Gene3D" id="1.20.1330.10">
    <property type="entry name" value="f41 fragment of flagellin, N-terminal domain"/>
    <property type="match status" value="1"/>
</dbReference>
<dbReference type="SUPFAM" id="SSF64518">
    <property type="entry name" value="Phase 1 flagellin"/>
    <property type="match status" value="1"/>
</dbReference>
<name>A0A0M6XST4_9RHOB</name>
<dbReference type="RefSeq" id="WP_055683027.1">
    <property type="nucleotide sequence ID" value="NZ_CXPG01000020.1"/>
</dbReference>
<dbReference type="InterPro" id="IPR046358">
    <property type="entry name" value="Flagellin_C"/>
</dbReference>
<dbReference type="AlphaFoldDB" id="A0A0M6XST4"/>
<keyword evidence="2" id="KW-0282">Flagellum</keyword>
<dbReference type="Proteomes" id="UP000048908">
    <property type="component" value="Unassembled WGS sequence"/>
</dbReference>
<gene>
    <name evidence="2" type="ORF">JAN5088_02421</name>
</gene>
<evidence type="ECO:0000313" key="2">
    <source>
        <dbReference type="EMBL" id="CTQ33637.1"/>
    </source>
</evidence>
<evidence type="ECO:0000259" key="1">
    <source>
        <dbReference type="Pfam" id="PF00700"/>
    </source>
</evidence>
<feature type="domain" description="Flagellin C-terminal" evidence="1">
    <location>
        <begin position="252"/>
        <end position="329"/>
    </location>
</feature>